<keyword evidence="2" id="KW-1185">Reference proteome</keyword>
<dbReference type="Proteomes" id="UP000054241">
    <property type="component" value="Unassembled WGS sequence"/>
</dbReference>
<dbReference type="OrthoDB" id="4223559at2"/>
<protein>
    <submittedName>
        <fullName evidence="1">Uncharacterized protein</fullName>
    </submittedName>
</protein>
<comment type="caution">
    <text evidence="1">The sequence shown here is derived from an EMBL/GenBank/DDBJ whole genome shotgun (WGS) entry which is preliminary data.</text>
</comment>
<sequence length="122" mass="14118">MASVTRQPDTISVDELPIDVELFEDTVTVTQLMQLSTSTRDEIDARTNELVSHIRELLTEPVWEGDSEAMRLFRQSYRHLELSSRPTPHTITFTAFSYMQETATLTHDLLRVYRDKTRTGTK</sequence>
<name>A0A101NGX6_9ACTN</name>
<evidence type="ECO:0000313" key="1">
    <source>
        <dbReference type="EMBL" id="KUM93026.1"/>
    </source>
</evidence>
<accession>A0A101NGX6</accession>
<dbReference type="AlphaFoldDB" id="A0A101NGX6"/>
<reference evidence="1 2" key="1">
    <citation type="submission" date="2015-10" db="EMBL/GenBank/DDBJ databases">
        <title>Draft genome sequence of Streptomyces cellostaticus DSM 40189, type strain for the species Streptomyces cellostaticus.</title>
        <authorList>
            <person name="Ruckert C."/>
            <person name="Winkler A."/>
            <person name="Kalinowski J."/>
            <person name="Kampfer P."/>
            <person name="Glaeser S."/>
        </authorList>
    </citation>
    <scope>NUCLEOTIDE SEQUENCE [LARGE SCALE GENOMIC DNA]</scope>
    <source>
        <strain evidence="1 2">DSM 40189</strain>
    </source>
</reference>
<organism evidence="1 2">
    <name type="scientific">Streptomyces cellostaticus</name>
    <dbReference type="NCBI Taxonomy" id="67285"/>
    <lineage>
        <taxon>Bacteria</taxon>
        <taxon>Bacillati</taxon>
        <taxon>Actinomycetota</taxon>
        <taxon>Actinomycetes</taxon>
        <taxon>Kitasatosporales</taxon>
        <taxon>Streptomycetaceae</taxon>
        <taxon>Streptomyces</taxon>
    </lineage>
</organism>
<gene>
    <name evidence="1" type="ORF">AQI88_28285</name>
</gene>
<dbReference type="RefSeq" id="WP_067004524.1">
    <property type="nucleotide sequence ID" value="NZ_BNDU01000006.1"/>
</dbReference>
<dbReference type="EMBL" id="LMWL01000052">
    <property type="protein sequence ID" value="KUM93026.1"/>
    <property type="molecule type" value="Genomic_DNA"/>
</dbReference>
<evidence type="ECO:0000313" key="2">
    <source>
        <dbReference type="Proteomes" id="UP000054241"/>
    </source>
</evidence>
<proteinExistence type="predicted"/>